<name>A0ABM7WBR5_9BACT</name>
<dbReference type="Proteomes" id="UP000830055">
    <property type="component" value="Chromosome"/>
</dbReference>
<proteinExistence type="predicted"/>
<accession>A0ABM7WBR5</accession>
<dbReference type="Gene3D" id="2.40.50.180">
    <property type="entry name" value="CheA-289, Domain 4"/>
    <property type="match status" value="1"/>
</dbReference>
<dbReference type="InterPro" id="IPR002545">
    <property type="entry name" value="CheW-lke_dom"/>
</dbReference>
<sequence>MTTPRPASLPKTLELATFTVGEALCGMDILQIQEINKIMQRTPVPQAPDYVLGVLNLRGKIVTIIDLAKKLGLGDTSASEEARNIIVNSHDGSAGLLVSRIGDVIEVQSDKKEKAPANMRGIEGKYFAGVFKTDTQLIGLLNIDKVLHPDE</sequence>
<dbReference type="Gene3D" id="2.30.30.40">
    <property type="entry name" value="SH3 Domains"/>
    <property type="match status" value="1"/>
</dbReference>
<gene>
    <name evidence="2" type="primary">cheW-2</name>
    <name evidence="2" type="ORF">DPPLL_27480</name>
</gene>
<keyword evidence="3" id="KW-1185">Reference proteome</keyword>
<dbReference type="SMART" id="SM00260">
    <property type="entry name" value="CheW"/>
    <property type="match status" value="1"/>
</dbReference>
<dbReference type="InterPro" id="IPR036061">
    <property type="entry name" value="CheW-like_dom_sf"/>
</dbReference>
<protein>
    <submittedName>
        <fullName evidence="2">Chemotaxis protein CheW</fullName>
    </submittedName>
</protein>
<dbReference type="InterPro" id="IPR039315">
    <property type="entry name" value="CheW"/>
</dbReference>
<dbReference type="SUPFAM" id="SSF50341">
    <property type="entry name" value="CheW-like"/>
    <property type="match status" value="1"/>
</dbReference>
<dbReference type="PANTHER" id="PTHR22617:SF23">
    <property type="entry name" value="CHEMOTAXIS PROTEIN CHEW"/>
    <property type="match status" value="1"/>
</dbReference>
<evidence type="ECO:0000313" key="3">
    <source>
        <dbReference type="Proteomes" id="UP000830055"/>
    </source>
</evidence>
<reference evidence="2 3" key="1">
    <citation type="submission" date="2022-01" db="EMBL/GenBank/DDBJ databases">
        <title>Desulfofustis limnae sp. nov., a novel mesophilic sulfate-reducing bacterium isolated from marsh soil.</title>
        <authorList>
            <person name="Watanabe M."/>
            <person name="Takahashi A."/>
            <person name="Kojima H."/>
            <person name="Fukui M."/>
        </authorList>
    </citation>
    <scope>NUCLEOTIDE SEQUENCE [LARGE SCALE GENOMIC DNA]</scope>
    <source>
        <strain evidence="2 3">PPLL</strain>
    </source>
</reference>
<dbReference type="PROSITE" id="PS50851">
    <property type="entry name" value="CHEW"/>
    <property type="match status" value="1"/>
</dbReference>
<dbReference type="RefSeq" id="WP_284151752.1">
    <property type="nucleotide sequence ID" value="NZ_AP025516.1"/>
</dbReference>
<dbReference type="PANTHER" id="PTHR22617">
    <property type="entry name" value="CHEMOTAXIS SENSOR HISTIDINE KINASE-RELATED"/>
    <property type="match status" value="1"/>
</dbReference>
<dbReference type="EMBL" id="AP025516">
    <property type="protein sequence ID" value="BDD88383.1"/>
    <property type="molecule type" value="Genomic_DNA"/>
</dbReference>
<dbReference type="Pfam" id="PF01584">
    <property type="entry name" value="CheW"/>
    <property type="match status" value="1"/>
</dbReference>
<evidence type="ECO:0000313" key="2">
    <source>
        <dbReference type="EMBL" id="BDD88383.1"/>
    </source>
</evidence>
<organism evidence="2 3">
    <name type="scientific">Desulfofustis limnaeus</name>
    <dbReference type="NCBI Taxonomy" id="2740163"/>
    <lineage>
        <taxon>Bacteria</taxon>
        <taxon>Pseudomonadati</taxon>
        <taxon>Thermodesulfobacteriota</taxon>
        <taxon>Desulfobulbia</taxon>
        <taxon>Desulfobulbales</taxon>
        <taxon>Desulfocapsaceae</taxon>
        <taxon>Desulfofustis</taxon>
    </lineage>
</organism>
<evidence type="ECO:0000259" key="1">
    <source>
        <dbReference type="PROSITE" id="PS50851"/>
    </source>
</evidence>
<feature type="domain" description="CheW-like" evidence="1">
    <location>
        <begin position="12"/>
        <end position="151"/>
    </location>
</feature>